<dbReference type="CDD" id="cd14812">
    <property type="entry name" value="bZIP_u3"/>
    <property type="match status" value="1"/>
</dbReference>
<evidence type="ECO:0000313" key="4">
    <source>
        <dbReference type="Proteomes" id="UP000269793"/>
    </source>
</evidence>
<name>A0A3G2S9U8_MALR7</name>
<dbReference type="Proteomes" id="UP000269793">
    <property type="component" value="Chromosome V"/>
</dbReference>
<feature type="compositionally biased region" description="Low complexity" evidence="2">
    <location>
        <begin position="511"/>
        <end position="536"/>
    </location>
</feature>
<keyword evidence="4" id="KW-1185">Reference proteome</keyword>
<dbReference type="GO" id="GO:0003700">
    <property type="term" value="F:DNA-binding transcription factor activity"/>
    <property type="evidence" value="ECO:0007669"/>
    <property type="project" value="InterPro"/>
</dbReference>
<feature type="coiled-coil region" evidence="1">
    <location>
        <begin position="397"/>
        <end position="424"/>
    </location>
</feature>
<feature type="compositionally biased region" description="Basic and acidic residues" evidence="2">
    <location>
        <begin position="210"/>
        <end position="219"/>
    </location>
</feature>
<organism evidence="3 4">
    <name type="scientific">Malassezia restricta (strain ATCC 96810 / NBRC 103918 / CBS 7877)</name>
    <name type="common">Seborrheic dermatitis infection agent</name>
    <dbReference type="NCBI Taxonomy" id="425264"/>
    <lineage>
        <taxon>Eukaryota</taxon>
        <taxon>Fungi</taxon>
        <taxon>Dikarya</taxon>
        <taxon>Basidiomycota</taxon>
        <taxon>Ustilaginomycotina</taxon>
        <taxon>Malasseziomycetes</taxon>
        <taxon>Malasseziales</taxon>
        <taxon>Malasseziaceae</taxon>
        <taxon>Malassezia</taxon>
    </lineage>
</organism>
<accession>A0A3G2S9U8</accession>
<dbReference type="SUPFAM" id="SSF57959">
    <property type="entry name" value="Leucine zipper domain"/>
    <property type="match status" value="1"/>
</dbReference>
<feature type="region of interest" description="Disordered" evidence="2">
    <location>
        <begin position="491"/>
        <end position="536"/>
    </location>
</feature>
<dbReference type="STRING" id="425264.A0A3G2S9U8"/>
<dbReference type="OrthoDB" id="674948at2759"/>
<feature type="region of interest" description="Disordered" evidence="2">
    <location>
        <begin position="128"/>
        <end position="154"/>
    </location>
</feature>
<sequence>MSTLEPSSRGTFSPMGHVFRHQQQPGAAEPGSSEFDAFIHSDLCVQDPAVASSMHPQPPPPQPPGAHVPATFPFVPYMCKQEDPALALWSTGTPPSALMCPDTTHAQAPAALRVPESSFANASIWTPSAAGQNATPTPQSLPSAPRPPHPSSAALLDATPAAAQRVVPPDPAAFNKGEASEGAASMTLSELMRDDQGGPWTSAPQPKRARTSESPEPKMRSVSATEVPHVPDMRARSHMPPRRSASTGARRPPPSASQVTESGLPFPVIDTSAKHSSLFVPPDTSGLTKKEARLVKNRAAAFLSRQRKREQFEELACKCRALARLSWLLWDALDPQGLSSSRVSVIPPTNGANLLHEKLKYEPEDVRTTLQQVVQQRGTMIVENIMGDDAPSLKARTNGVLAQLMETERECEDLRAEVERLRAKTQEAPPSPASPSLLHLVGRALMQVRHASSECDAHDLLPRDDGSLHMQMRVVPTSDVVLCTLQAADQPEHADEAVDEKPWRCSTPVDSSEASVPSLSTSASPTLSSLSSGTASSRRHRSVMAYHASGAPCAPSASLLHEVKTMDLDEWVQTHGSSLDDISRAAQDLHSLITQRGMCLEPGCFLAATMNDHDKALPGKLTLYARMGTPASFDAHAHLVTVVRDTLRALHEEP</sequence>
<dbReference type="EMBL" id="CP033152">
    <property type="protein sequence ID" value="AYO43999.1"/>
    <property type="molecule type" value="Genomic_DNA"/>
</dbReference>
<keyword evidence="1" id="KW-0175">Coiled coil</keyword>
<dbReference type="InterPro" id="IPR046347">
    <property type="entry name" value="bZIP_sf"/>
</dbReference>
<evidence type="ECO:0000313" key="3">
    <source>
        <dbReference type="EMBL" id="AYO43999.1"/>
    </source>
</evidence>
<dbReference type="AlphaFoldDB" id="A0A3G2S9U8"/>
<reference evidence="3 4" key="1">
    <citation type="submission" date="2018-10" db="EMBL/GenBank/DDBJ databases">
        <title>Complete genome sequence of Malassezia restricta CBS 7877.</title>
        <authorList>
            <person name="Morand S.C."/>
            <person name="Bertignac M."/>
            <person name="Iltis A."/>
            <person name="Kolder I."/>
            <person name="Pirovano W."/>
            <person name="Jourdain R."/>
            <person name="Clavaud C."/>
        </authorList>
    </citation>
    <scope>NUCLEOTIDE SEQUENCE [LARGE SCALE GENOMIC DNA]</scope>
    <source>
        <strain evidence="3 4">CBS 7877</strain>
    </source>
</reference>
<proteinExistence type="predicted"/>
<feature type="compositionally biased region" description="Polar residues" evidence="2">
    <location>
        <begin position="1"/>
        <end position="11"/>
    </location>
</feature>
<dbReference type="VEuPathDB" id="FungiDB:DNF11_3049"/>
<protein>
    <recommendedName>
        <fullName evidence="5">BZIP domain-containing protein</fullName>
    </recommendedName>
</protein>
<feature type="region of interest" description="Disordered" evidence="2">
    <location>
        <begin position="193"/>
        <end position="264"/>
    </location>
</feature>
<feature type="compositionally biased region" description="Basic and acidic residues" evidence="2">
    <location>
        <begin position="491"/>
        <end position="503"/>
    </location>
</feature>
<evidence type="ECO:0008006" key="5">
    <source>
        <dbReference type="Google" id="ProtNLM"/>
    </source>
</evidence>
<feature type="compositionally biased region" description="Pro residues" evidence="2">
    <location>
        <begin position="56"/>
        <end position="66"/>
    </location>
</feature>
<evidence type="ECO:0000256" key="1">
    <source>
        <dbReference type="SAM" id="Coils"/>
    </source>
</evidence>
<evidence type="ECO:0000256" key="2">
    <source>
        <dbReference type="SAM" id="MobiDB-lite"/>
    </source>
</evidence>
<feature type="region of interest" description="Disordered" evidence="2">
    <location>
        <begin position="1"/>
        <end position="38"/>
    </location>
</feature>
<gene>
    <name evidence="3" type="ORF">DNF11_3049</name>
</gene>
<feature type="region of interest" description="Disordered" evidence="2">
    <location>
        <begin position="49"/>
        <end position="68"/>
    </location>
</feature>